<dbReference type="Pfam" id="PF22042">
    <property type="entry name" value="EF-G_D2"/>
    <property type="match status" value="1"/>
</dbReference>
<evidence type="ECO:0000259" key="11">
    <source>
        <dbReference type="PROSITE" id="PS51722"/>
    </source>
</evidence>
<keyword evidence="8" id="KW-0342">GTP-binding</keyword>
<evidence type="ECO:0000256" key="1">
    <source>
        <dbReference type="ARBA" id="ARBA00004173"/>
    </source>
</evidence>
<evidence type="ECO:0000256" key="2">
    <source>
        <dbReference type="ARBA" id="ARBA00007733"/>
    </source>
</evidence>
<keyword evidence="3" id="KW-0396">Initiation factor</keyword>
<evidence type="ECO:0000256" key="10">
    <source>
        <dbReference type="ARBA" id="ARBA00044200"/>
    </source>
</evidence>
<evidence type="ECO:0000256" key="5">
    <source>
        <dbReference type="ARBA" id="ARBA00022917"/>
    </source>
</evidence>
<keyword evidence="13" id="KW-1185">Reference proteome</keyword>
<dbReference type="OrthoDB" id="361630at2759"/>
<comment type="similarity">
    <text evidence="2">Belongs to the TRAFAC class translation factor GTPase superfamily. Classic translation factor GTPase family. IF-2 subfamily.</text>
</comment>
<accession>A0A8S1KFH5</accession>
<dbReference type="EMBL" id="CAJJDN010000008">
    <property type="protein sequence ID" value="CAD8054340.1"/>
    <property type="molecule type" value="Genomic_DNA"/>
</dbReference>
<evidence type="ECO:0000256" key="8">
    <source>
        <dbReference type="ARBA" id="ARBA00023134"/>
    </source>
</evidence>
<comment type="caution">
    <text evidence="12">The sequence shown here is derived from an EMBL/GenBank/DDBJ whole genome shotgun (WGS) entry which is preliminary data.</text>
</comment>
<dbReference type="Pfam" id="PF11987">
    <property type="entry name" value="IF-2"/>
    <property type="match status" value="1"/>
</dbReference>
<name>A0A8S1KFH5_9CILI</name>
<evidence type="ECO:0000313" key="13">
    <source>
        <dbReference type="Proteomes" id="UP000692954"/>
    </source>
</evidence>
<dbReference type="InterPro" id="IPR005225">
    <property type="entry name" value="Small_GTP-bd"/>
</dbReference>
<dbReference type="FunFam" id="3.40.50.300:FF:000019">
    <property type="entry name" value="Translation initiation factor IF-2"/>
    <property type="match status" value="1"/>
</dbReference>
<dbReference type="PROSITE" id="PS51722">
    <property type="entry name" value="G_TR_2"/>
    <property type="match status" value="1"/>
</dbReference>
<proteinExistence type="inferred from homology"/>
<dbReference type="FunFam" id="2.40.30.10:FF:000008">
    <property type="entry name" value="Translation initiation factor IF-2"/>
    <property type="match status" value="1"/>
</dbReference>
<dbReference type="GO" id="GO:0005525">
    <property type="term" value="F:GTP binding"/>
    <property type="evidence" value="ECO:0007669"/>
    <property type="project" value="UniProtKB-KW"/>
</dbReference>
<evidence type="ECO:0000256" key="7">
    <source>
        <dbReference type="ARBA" id="ARBA00023128"/>
    </source>
</evidence>
<keyword evidence="5" id="KW-0648">Protein biosynthesis</keyword>
<organism evidence="12 13">
    <name type="scientific">Paramecium sonneborni</name>
    <dbReference type="NCBI Taxonomy" id="65129"/>
    <lineage>
        <taxon>Eukaryota</taxon>
        <taxon>Sar</taxon>
        <taxon>Alveolata</taxon>
        <taxon>Ciliophora</taxon>
        <taxon>Intramacronucleata</taxon>
        <taxon>Oligohymenophorea</taxon>
        <taxon>Peniculida</taxon>
        <taxon>Parameciidae</taxon>
        <taxon>Paramecium</taxon>
    </lineage>
</organism>
<dbReference type="CDD" id="cd01887">
    <property type="entry name" value="IF2_eIF5B"/>
    <property type="match status" value="1"/>
</dbReference>
<comment type="subcellular location">
    <subcellularLocation>
        <location evidence="1">Mitochondrion</location>
    </subcellularLocation>
</comment>
<dbReference type="InterPro" id="IPR044145">
    <property type="entry name" value="IF2_II"/>
</dbReference>
<evidence type="ECO:0000256" key="4">
    <source>
        <dbReference type="ARBA" id="ARBA00022741"/>
    </source>
</evidence>
<sequence length="658" mass="73616">MIIFRKFCYRFAQTIQESQQQIFKYSNPDNIPTKMVLKNIALSDQFSIQQLSILTDIDQKELIRTINQFSKQPINYTKITKELIEPILPLYNLSSQKESPITRPPIVTIMGHVDHGKTTLLDRLRNSNIAEGEVGGITQKIGAFHVKVGDNQITFIDTPGHEAFSNMRQRGAEFTDIIILVVSAADGVQPQTKEVIQIASQLNIPIIVAINKIDVPNINPEDIELELLECGLDLETQGGNIPVVHISAKTGKNIDLLLELIQFQGELLELKADPNVPAQGVVLEARQAELTEERGSTIIVQKGSLKINDLIVVGNQYGKVRQMRDDRSNLLQIAGPSSAIEIIGLKEVPQSGSKFFVAKNELIAQLIVNKRKKEAELKLLQNAQIIDGSFGKISFQNKHEKRDIYGDSTLLIDKYKEIQSILREEIDKTDNPEIKAVLVEKLRQHELFSSQMINIAPDTQVLKLVIKGQDFGTLETLIKLVNQLKEKENAEILILSSGVGDVTQKDFKDAQLFGATIITLNSNVPNDIIRQAQLDKVDIIQHQIIYHLIDDLKTLVTAPRNAKVNVIGTAKVQNIFDVKLKGQSRKIYGLTVTHGILNKKCRVRILRGGKVFASDLEIANLKHFKEEVDRIESGKDCGLSIISNVEVKIGDEFECYKS</sequence>
<dbReference type="InterPro" id="IPR023115">
    <property type="entry name" value="TIF_IF2_dom3"/>
</dbReference>
<dbReference type="AlphaFoldDB" id="A0A8S1KFH5"/>
<dbReference type="InterPro" id="IPR000178">
    <property type="entry name" value="TF_IF2_bacterial-like"/>
</dbReference>
<dbReference type="GO" id="GO:0003924">
    <property type="term" value="F:GTPase activity"/>
    <property type="evidence" value="ECO:0007669"/>
    <property type="project" value="InterPro"/>
</dbReference>
<comment type="function">
    <text evidence="9">One of the essential components for the initiation of protein synthesis. Protects formylmethionyl-tRNA from spontaneous hydrolysis and promotes its binding to the 30S ribosomal subunits. Also involved in the hydrolysis of GTP during the formation of the 70S ribosomal complex.</text>
</comment>
<dbReference type="InterPro" id="IPR000795">
    <property type="entry name" value="T_Tr_GTP-bd_dom"/>
</dbReference>
<keyword evidence="4" id="KW-0547">Nucleotide-binding</keyword>
<dbReference type="GO" id="GO:0005739">
    <property type="term" value="C:mitochondrion"/>
    <property type="evidence" value="ECO:0007669"/>
    <property type="project" value="UniProtKB-SubCell"/>
</dbReference>
<evidence type="ECO:0000256" key="6">
    <source>
        <dbReference type="ARBA" id="ARBA00022946"/>
    </source>
</evidence>
<dbReference type="Pfam" id="PF00009">
    <property type="entry name" value="GTP_EFTU"/>
    <property type="match status" value="1"/>
</dbReference>
<dbReference type="GO" id="GO:0003743">
    <property type="term" value="F:translation initiation factor activity"/>
    <property type="evidence" value="ECO:0007669"/>
    <property type="project" value="UniProtKB-KW"/>
</dbReference>
<dbReference type="PANTHER" id="PTHR43381">
    <property type="entry name" value="TRANSLATION INITIATION FACTOR IF-2-RELATED"/>
    <property type="match status" value="1"/>
</dbReference>
<evidence type="ECO:0000256" key="3">
    <source>
        <dbReference type="ARBA" id="ARBA00022540"/>
    </source>
</evidence>
<dbReference type="PANTHER" id="PTHR43381:SF20">
    <property type="entry name" value="TRANSLATION INITIATION FACTOR IF-2, MITOCHONDRIAL"/>
    <property type="match status" value="1"/>
</dbReference>
<dbReference type="NCBIfam" id="TIGR00231">
    <property type="entry name" value="small_GTP"/>
    <property type="match status" value="1"/>
</dbReference>
<dbReference type="Proteomes" id="UP000692954">
    <property type="component" value="Unassembled WGS sequence"/>
</dbReference>
<feature type="domain" description="Tr-type G" evidence="11">
    <location>
        <begin position="102"/>
        <end position="271"/>
    </location>
</feature>
<gene>
    <name evidence="12" type="ORF">PSON_ATCC_30995.1.T0080226</name>
</gene>
<evidence type="ECO:0000256" key="9">
    <source>
        <dbReference type="ARBA" id="ARBA00025162"/>
    </source>
</evidence>
<dbReference type="InterPro" id="IPR053905">
    <property type="entry name" value="EF-G-like_DII"/>
</dbReference>
<dbReference type="CDD" id="cd03702">
    <property type="entry name" value="IF2_mtIF2_II"/>
    <property type="match status" value="1"/>
</dbReference>
<reference evidence="12" key="1">
    <citation type="submission" date="2021-01" db="EMBL/GenBank/DDBJ databases">
        <authorList>
            <consortium name="Genoscope - CEA"/>
            <person name="William W."/>
        </authorList>
    </citation>
    <scope>NUCLEOTIDE SEQUENCE</scope>
</reference>
<protein>
    <recommendedName>
        <fullName evidence="10">Translation initiation factor IF-2, mitochondrial</fullName>
    </recommendedName>
</protein>
<evidence type="ECO:0000313" key="12">
    <source>
        <dbReference type="EMBL" id="CAD8054340.1"/>
    </source>
</evidence>
<dbReference type="FunFam" id="3.40.50.10050:FF:000001">
    <property type="entry name" value="Translation initiation factor IF-2"/>
    <property type="match status" value="1"/>
</dbReference>
<dbReference type="InterPro" id="IPR015760">
    <property type="entry name" value="TIF_IF2"/>
</dbReference>
<dbReference type="PROSITE" id="PS01176">
    <property type="entry name" value="IF2"/>
    <property type="match status" value="1"/>
</dbReference>
<keyword evidence="7" id="KW-0496">Mitochondrion</keyword>
<keyword evidence="6" id="KW-0809">Transit peptide</keyword>